<dbReference type="STRING" id="1391654.AKJ09_04098"/>
<protein>
    <recommendedName>
        <fullName evidence="1">TfoX N-terminal domain-containing protein</fullName>
    </recommendedName>
</protein>
<evidence type="ECO:0000313" key="2">
    <source>
        <dbReference type="EMBL" id="AKU97434.1"/>
    </source>
</evidence>
<dbReference type="Pfam" id="PF04993">
    <property type="entry name" value="TfoX_N"/>
    <property type="match status" value="1"/>
</dbReference>
<organism evidence="2 3">
    <name type="scientific">Labilithrix luteola</name>
    <dbReference type="NCBI Taxonomy" id="1391654"/>
    <lineage>
        <taxon>Bacteria</taxon>
        <taxon>Pseudomonadati</taxon>
        <taxon>Myxococcota</taxon>
        <taxon>Polyangia</taxon>
        <taxon>Polyangiales</taxon>
        <taxon>Labilitrichaceae</taxon>
        <taxon>Labilithrix</taxon>
    </lineage>
</organism>
<proteinExistence type="predicted"/>
<feature type="domain" description="TfoX N-terminal" evidence="1">
    <location>
        <begin position="9"/>
        <end position="94"/>
    </location>
</feature>
<evidence type="ECO:0000313" key="3">
    <source>
        <dbReference type="Proteomes" id="UP000064967"/>
    </source>
</evidence>
<dbReference type="InterPro" id="IPR007076">
    <property type="entry name" value="TfoX_N"/>
</dbReference>
<accession>A0A0K1PWB6</accession>
<evidence type="ECO:0000259" key="1">
    <source>
        <dbReference type="Pfam" id="PF04993"/>
    </source>
</evidence>
<dbReference type="EMBL" id="CP012333">
    <property type="protein sequence ID" value="AKU97434.1"/>
    <property type="molecule type" value="Genomic_DNA"/>
</dbReference>
<dbReference type="SUPFAM" id="SSF159894">
    <property type="entry name" value="YgaC/TfoX-N like"/>
    <property type="match status" value="1"/>
</dbReference>
<name>A0A0K1PWB6_9BACT</name>
<keyword evidence="3" id="KW-1185">Reference proteome</keyword>
<gene>
    <name evidence="2" type="ORF">AKJ09_04098</name>
</gene>
<dbReference type="KEGG" id="llu:AKJ09_04098"/>
<dbReference type="AlphaFoldDB" id="A0A0K1PWB6"/>
<sequence length="103" mass="11452">MEELLNDDLAEVPKLTSKAMFGGWAWLVNGNLLCGARDDGMLVRLGKGNDGWALKMAGVEPMRSGTRHMDGWVRAAPEVWGNDAVRRKLLEAAREFVRTLRAK</sequence>
<dbReference type="PATRIC" id="fig|1391654.3.peg.4155"/>
<dbReference type="Gene3D" id="3.30.1460.30">
    <property type="entry name" value="YgaC/TfoX-N like chaperone"/>
    <property type="match status" value="1"/>
</dbReference>
<reference evidence="2 3" key="1">
    <citation type="submission" date="2015-08" db="EMBL/GenBank/DDBJ databases">
        <authorList>
            <person name="Babu N.S."/>
            <person name="Beckwith C.J."/>
            <person name="Beseler K.G."/>
            <person name="Brison A."/>
            <person name="Carone J.V."/>
            <person name="Caskin T.P."/>
            <person name="Diamond M."/>
            <person name="Durham M.E."/>
            <person name="Foxe J.M."/>
            <person name="Go M."/>
            <person name="Henderson B.A."/>
            <person name="Jones I.B."/>
            <person name="McGettigan J.A."/>
            <person name="Micheletti S.J."/>
            <person name="Nasrallah M.E."/>
            <person name="Ortiz D."/>
            <person name="Piller C.R."/>
            <person name="Privatt S.R."/>
            <person name="Schneider S.L."/>
            <person name="Sharp S."/>
            <person name="Smith T.C."/>
            <person name="Stanton J.D."/>
            <person name="Ullery H.E."/>
            <person name="Wilson R.J."/>
            <person name="Serrano M.G."/>
            <person name="Buck G."/>
            <person name="Lee V."/>
            <person name="Wang Y."/>
            <person name="Carvalho R."/>
            <person name="Voegtly L."/>
            <person name="Shi R."/>
            <person name="Duckworth R."/>
            <person name="Johnson A."/>
            <person name="Loviza R."/>
            <person name="Walstead R."/>
            <person name="Shah Z."/>
            <person name="Kiflezghi M."/>
            <person name="Wade K."/>
            <person name="Ball S.L."/>
            <person name="Bradley K.W."/>
            <person name="Asai D.J."/>
            <person name="Bowman C.A."/>
            <person name="Russell D.A."/>
            <person name="Pope W.H."/>
            <person name="Jacobs-Sera D."/>
            <person name="Hendrix R.W."/>
            <person name="Hatfull G.F."/>
        </authorList>
    </citation>
    <scope>NUCLEOTIDE SEQUENCE [LARGE SCALE GENOMIC DNA]</scope>
    <source>
        <strain evidence="2 3">DSM 27648</strain>
    </source>
</reference>
<dbReference type="Proteomes" id="UP000064967">
    <property type="component" value="Chromosome"/>
</dbReference>